<evidence type="ECO:0000313" key="4">
    <source>
        <dbReference type="Proteomes" id="UP000663499"/>
    </source>
</evidence>
<keyword evidence="1" id="KW-0175">Coiled coil</keyword>
<dbReference type="Pfam" id="PF01935">
    <property type="entry name" value="DUF87"/>
    <property type="match status" value="1"/>
</dbReference>
<gene>
    <name evidence="3" type="ORF">J0B03_04865</name>
</gene>
<dbReference type="PANTHER" id="PTHR30121:SF6">
    <property type="entry name" value="SLR6007 PROTEIN"/>
    <property type="match status" value="1"/>
</dbReference>
<reference evidence="3" key="1">
    <citation type="submission" date="2021-03" db="EMBL/GenBank/DDBJ databases">
        <title>Alkalibacter marinus sp. nov., isolated from tidal flat sediment.</title>
        <authorList>
            <person name="Namirimu T."/>
            <person name="Yang J.-A."/>
            <person name="Yang S.-H."/>
            <person name="Kim Y.-J."/>
            <person name="Kwon K.K."/>
        </authorList>
    </citation>
    <scope>NUCLEOTIDE SEQUENCE</scope>
    <source>
        <strain evidence="3">ES005</strain>
    </source>
</reference>
<dbReference type="SUPFAM" id="SSF52540">
    <property type="entry name" value="P-loop containing nucleoside triphosphate hydrolases"/>
    <property type="match status" value="1"/>
</dbReference>
<accession>A0A974XGL3</accession>
<keyword evidence="4" id="KW-1185">Reference proteome</keyword>
<dbReference type="EMBL" id="CP071444">
    <property type="protein sequence ID" value="QSX09401.1"/>
    <property type="molecule type" value="Genomic_DNA"/>
</dbReference>
<feature type="coiled-coil region" evidence="1">
    <location>
        <begin position="733"/>
        <end position="778"/>
    </location>
</feature>
<dbReference type="Proteomes" id="UP000663499">
    <property type="component" value="Chromosome"/>
</dbReference>
<organism evidence="3 4">
    <name type="scientific">Alkalibacter rhizosphaerae</name>
    <dbReference type="NCBI Taxonomy" id="2815577"/>
    <lineage>
        <taxon>Bacteria</taxon>
        <taxon>Bacillati</taxon>
        <taxon>Bacillota</taxon>
        <taxon>Clostridia</taxon>
        <taxon>Eubacteriales</taxon>
        <taxon>Eubacteriaceae</taxon>
        <taxon>Alkalibacter</taxon>
    </lineage>
</organism>
<protein>
    <submittedName>
        <fullName evidence="3">DUF87 domain-containing protein</fullName>
    </submittedName>
</protein>
<evidence type="ECO:0000256" key="1">
    <source>
        <dbReference type="SAM" id="Coils"/>
    </source>
</evidence>
<dbReference type="AlphaFoldDB" id="A0A974XGL3"/>
<evidence type="ECO:0000259" key="2">
    <source>
        <dbReference type="Pfam" id="PF01935"/>
    </source>
</evidence>
<dbReference type="RefSeq" id="WP_207300736.1">
    <property type="nucleotide sequence ID" value="NZ_CP071444.1"/>
</dbReference>
<sequence>MQDYEKMGIFYLGKTYDMKEKKLLEDLTLIKSKDLTTHAAIIGMTGSGKTGLGVALMEEAAMDKIPVIAIDPKGDLSNLALTFPDLSKEDFMPWVSPSEAANKGMDPEAYAKAQADLWRKGLADWGQDPQRIQQMRNNIDIRVYTPGSSAGIGVQAVRSFEPPLNGPDNDPDGYREQLQTTVTGVLTLVGMESDPLTGKEHILLASIMDHYWRQGRGLTMEELIGAVQNPPLEKVGVLDMESFYPSKERFELAMKINNLLASPGFQAWMEGDPLSIPDFLHNEEGKPRISVFSIAHLSDRERMFFVTMLLNELVGWMRTQSGTGSLRAILYMDELFGYLPPTANPPSKTPLLTLLKQARAFGLGLILSTQNPVDLDYKALSNIGTWFIGRLQTERDKDRVLAGLEGAASGGVFNKQETEQLLAGLGQRTFYLHSVHENEPEIFQTRWVMSYLAGPMTPDQIRNLPLDQSPKVIGVTSDKEDNMAQKGKRLESSQEAPVLDPTIPQFFQYTALDPDSFVYEPVLVGIGQASYNSTKYKVAEAKEILCVTPIKEGPVPVDWNDAYGLEEPVRLEALEDRGMEGASFDRLNPLAANPKNLDKWKKLFVTHVRTNMGLKLWYDPQLKMVSRPEEEQRDFLARLQHAAHEERDLKVEALRQKYESKFNTLQDRQRRALQAVEKSAAQSKQKKMDAVVSAGSALLGALFGKKKLTATSVSKIGTAMKSTGRAFQSGDSIEQAQENLAAVEQQIQELEARLQKEVDNLMEQYEAAGENLEQVDIRATGTNITVHQVGILWMPVETV</sequence>
<dbReference type="InterPro" id="IPR002789">
    <property type="entry name" value="HerA_central"/>
</dbReference>
<dbReference type="InterPro" id="IPR051162">
    <property type="entry name" value="T4SS_component"/>
</dbReference>
<evidence type="ECO:0000313" key="3">
    <source>
        <dbReference type="EMBL" id="QSX09401.1"/>
    </source>
</evidence>
<dbReference type="PANTHER" id="PTHR30121">
    <property type="entry name" value="UNCHARACTERIZED PROTEIN YJGR-RELATED"/>
    <property type="match status" value="1"/>
</dbReference>
<name>A0A974XGL3_9FIRM</name>
<dbReference type="Gene3D" id="3.40.50.300">
    <property type="entry name" value="P-loop containing nucleotide triphosphate hydrolases"/>
    <property type="match status" value="2"/>
</dbReference>
<dbReference type="KEGG" id="alka:J0B03_04865"/>
<dbReference type="InterPro" id="IPR027417">
    <property type="entry name" value="P-loop_NTPase"/>
</dbReference>
<feature type="domain" description="Helicase HerA central" evidence="2">
    <location>
        <begin position="13"/>
        <end position="80"/>
    </location>
</feature>
<proteinExistence type="predicted"/>